<evidence type="ECO:0000313" key="2">
    <source>
        <dbReference type="EMBL" id="PIK44932.1"/>
    </source>
</evidence>
<dbReference type="PROSITE" id="PS50184">
    <property type="entry name" value="VWFC_2"/>
    <property type="match status" value="1"/>
</dbReference>
<evidence type="ECO:0000259" key="1">
    <source>
        <dbReference type="PROSITE" id="PS50184"/>
    </source>
</evidence>
<dbReference type="SMART" id="SM00214">
    <property type="entry name" value="VWC"/>
    <property type="match status" value="1"/>
</dbReference>
<dbReference type="InterPro" id="IPR001007">
    <property type="entry name" value="VWF_dom"/>
</dbReference>
<dbReference type="GO" id="GO:0005581">
    <property type="term" value="C:collagen trimer"/>
    <property type="evidence" value="ECO:0007669"/>
    <property type="project" value="UniProtKB-KW"/>
</dbReference>
<accession>A0A2G8KAB0</accession>
<dbReference type="STRING" id="307972.A0A2G8KAB0"/>
<gene>
    <name evidence="2" type="ORF">BSL78_18191</name>
</gene>
<keyword evidence="3" id="KW-1185">Reference proteome</keyword>
<dbReference type="Gene3D" id="6.20.200.20">
    <property type="match status" value="1"/>
</dbReference>
<comment type="caution">
    <text evidence="2">The sequence shown here is derived from an EMBL/GenBank/DDBJ whole genome shotgun (WGS) entry which is preliminary data.</text>
</comment>
<dbReference type="Pfam" id="PF00093">
    <property type="entry name" value="VWC"/>
    <property type="match status" value="1"/>
</dbReference>
<organism evidence="2 3">
    <name type="scientific">Stichopus japonicus</name>
    <name type="common">Sea cucumber</name>
    <dbReference type="NCBI Taxonomy" id="307972"/>
    <lineage>
        <taxon>Eukaryota</taxon>
        <taxon>Metazoa</taxon>
        <taxon>Echinodermata</taxon>
        <taxon>Eleutherozoa</taxon>
        <taxon>Echinozoa</taxon>
        <taxon>Holothuroidea</taxon>
        <taxon>Aspidochirotacea</taxon>
        <taxon>Aspidochirotida</taxon>
        <taxon>Stichopodidae</taxon>
        <taxon>Apostichopus</taxon>
    </lineage>
</organism>
<reference evidence="2 3" key="1">
    <citation type="journal article" date="2017" name="PLoS Biol.">
        <title>The sea cucumber genome provides insights into morphological evolution and visceral regeneration.</title>
        <authorList>
            <person name="Zhang X."/>
            <person name="Sun L."/>
            <person name="Yuan J."/>
            <person name="Sun Y."/>
            <person name="Gao Y."/>
            <person name="Zhang L."/>
            <person name="Li S."/>
            <person name="Dai H."/>
            <person name="Hamel J.F."/>
            <person name="Liu C."/>
            <person name="Yu Y."/>
            <person name="Liu S."/>
            <person name="Lin W."/>
            <person name="Guo K."/>
            <person name="Jin S."/>
            <person name="Xu P."/>
            <person name="Storey K.B."/>
            <person name="Huan P."/>
            <person name="Zhang T."/>
            <person name="Zhou Y."/>
            <person name="Zhang J."/>
            <person name="Lin C."/>
            <person name="Li X."/>
            <person name="Xing L."/>
            <person name="Huo D."/>
            <person name="Sun M."/>
            <person name="Wang L."/>
            <person name="Mercier A."/>
            <person name="Li F."/>
            <person name="Yang H."/>
            <person name="Xiang J."/>
        </authorList>
    </citation>
    <scope>NUCLEOTIDE SEQUENCE [LARGE SCALE GENOMIC DNA]</scope>
    <source>
        <strain evidence="2">Shaxun</strain>
        <tissue evidence="2">Muscle</tissue>
    </source>
</reference>
<evidence type="ECO:0000313" key="3">
    <source>
        <dbReference type="Proteomes" id="UP000230750"/>
    </source>
</evidence>
<dbReference type="PROSITE" id="PS01208">
    <property type="entry name" value="VWFC_1"/>
    <property type="match status" value="1"/>
</dbReference>
<feature type="domain" description="VWFC" evidence="1">
    <location>
        <begin position="8"/>
        <end position="67"/>
    </location>
</feature>
<dbReference type="PANTHER" id="PTHR46439">
    <property type="entry name" value="CYSTEINE-RICH MOTOR NEURON 1 PROTEIN"/>
    <property type="match status" value="1"/>
</dbReference>
<dbReference type="Proteomes" id="UP000230750">
    <property type="component" value="Unassembled WGS sequence"/>
</dbReference>
<protein>
    <submittedName>
        <fullName evidence="2">5 alpha fibrillar collagen</fullName>
    </submittedName>
</protein>
<keyword evidence="2" id="KW-0176">Collagen</keyword>
<sequence>PDDPNDANACVYQGKEYFHTERWVVDECSRCYCNNGTTNCVYETCPTLTCDFFEQVKIDGECCKKCPPEMVVSRVEGVLLKDDPIIEGKNQEVTFDVGIEINKQSTSRNVNGENLWSMGAWISKNFDGTGSRLFYNENVLSQEQQDSSFSKPNYPPWQFANLTLDLQGRRRGLCEDFKYLCVKFNKGDEIQTEFNLDFSFGPQNGDDTRLVACALLPECKGVVIDDFDWSIEPREGREVSLDLDVDFREDTRDLEGTSLWQSTLYGSDNEEGTGDKFGEVTQILNREQASKSIQNAEQLQLRDIRTEFDLSMIGCTPDATYVCLELRKGLNSQPDFTLEFLGEYGQIVEKESSVKCVARQCGARAVFTELVPEIVSPRALIENTPGQTVKLNIDAVTDKLLSTTVEGTRLWQMNVFFSKKQSGFGQRIDEQLYVLDPVKQMQTLTVGEDLFFEDVVFEVDLSRLVCSDIPYMCTELNKNPSSSIDYEFGTKPKQDPFVGCLDMSSVCRGIIAKNLEWEGEFPSFIDGPIEPVQSIVSNASVDVESVSRDVTGDSLWQMSVFASSTAEAAPEDILPPYFEQILTDEQSGLPVPEDGILRFYNMETPPFQVDRMGCGKYRFLCYEFKKAENTDTEFTFNEEAGGKTVLNCQEMSCQAVTPDNLNWAISAENPQPERKTDVTLNVTVNLREDTRDISGARLWRLGLFGSMSQNGTGQKFDEVYQVLSDEGMSKPVINQMPVEFGTFTTQFEIGTIGCVEGLDYVCIELTKNADPEPDYVMLIERNGGFDAKSLVSCKPQECSAKVVFDELSASFPNSTMIVEAQPNQRITVSLDGVTDKAKSSFVSGENLWSVATYFSDKRSGKGIRIREQTQILDQEEISQTLRKNENLLFAEVEFPIDLSHVQCATIPYVCFELRKNPESSVNFKFKPEPQKEPLVDCKSTDDLCKGVVARFLTWSPDGEDREHVPGELSPIIGDVTVDLVPASRDVAGNRLWKLSAFASSDSNGDNQVGPRFRQVLSTSQAKTPVEDGGPLIFRNVVTPPYPIDLLGCGDYKHFCLELRKSEVSDPDFSFETTDGADTVKQCVEYNCDAIFFDDLSWELTHEPVIPGQLSPVVLDIVADFGDQSKTLDGENLWQVSLFGSTTPTGDGVRYGEVPQILSEDQASIPVTKEYSITFNDTDALFDIGSIGCNEFSHICIALKKAEKPSVNFTLIMPSTSDALPEQSVVNCKPKDCNARVFFTDLEPSINEPDIFVENSKKERVSTTIFAPTDKDRSTSVGGDELWQLNTFFSDQDDGLGERIYETRQVLDDSQASLTLNHGDDLMFNETIFDVDLDVTCDQIPFVCYELTKNPESSINYQFGGDVLKCIDISSRCKGVVFTGLDFEYSVPDDVSFGPLSIDAVASTEPYSRAVSGEDLWKLEVFASSDPEGKIKTDSFLKKSLGTTLPKGGPIQLSDIITEKVDTRQLGCGYLNYMCVKFSRGRGRNRCLLLRCLRWWIYGYL</sequence>
<feature type="non-terminal residue" evidence="2">
    <location>
        <position position="1"/>
    </location>
</feature>
<dbReference type="PANTHER" id="PTHR46439:SF3">
    <property type="entry name" value="RE54525P"/>
    <property type="match status" value="1"/>
</dbReference>
<dbReference type="OrthoDB" id="5804959at2759"/>
<name>A0A2G8KAB0_STIJA</name>
<dbReference type="EMBL" id="MRZV01000743">
    <property type="protein sequence ID" value="PIK44932.1"/>
    <property type="molecule type" value="Genomic_DNA"/>
</dbReference>
<dbReference type="InterPro" id="IPR052624">
    <property type="entry name" value="CRIM1"/>
</dbReference>
<proteinExistence type="predicted"/>
<dbReference type="SUPFAM" id="SSF57603">
    <property type="entry name" value="FnI-like domain"/>
    <property type="match status" value="1"/>
</dbReference>